<name>A0A075H7Z6_9ARCH</name>
<organism evidence="1">
    <name type="scientific">uncultured marine thaumarchaeote KM3_46_F12</name>
    <dbReference type="NCBI Taxonomy" id="1456160"/>
    <lineage>
        <taxon>Archaea</taxon>
        <taxon>Nitrososphaerota</taxon>
        <taxon>environmental samples</taxon>
    </lineage>
</organism>
<evidence type="ECO:0000313" key="1">
    <source>
        <dbReference type="EMBL" id="AIF10562.1"/>
    </source>
</evidence>
<sequence length="76" mass="8514">MNRTNQSTVIKAAINSCLEKGLKDKQDIYSTVVTELGVPRPTVRRVAKDLREELLAKIQILQSETKSVSETKPSEE</sequence>
<dbReference type="AlphaFoldDB" id="A0A075H7Z6"/>
<protein>
    <submittedName>
        <fullName evidence="1">Uncharacterized protein</fullName>
    </submittedName>
</protein>
<accession>A0A075H7Z6</accession>
<dbReference type="EMBL" id="KF900894">
    <property type="protein sequence ID" value="AIF10562.1"/>
    <property type="molecule type" value="Genomic_DNA"/>
</dbReference>
<proteinExistence type="predicted"/>
<reference evidence="1" key="1">
    <citation type="journal article" date="2014" name="Genome Biol. Evol.">
        <title>Pangenome evidence for extensive interdomain horizontal transfer affecting lineage core and shell genes in uncultured planktonic thaumarchaeota and euryarchaeota.</title>
        <authorList>
            <person name="Deschamps P."/>
            <person name="Zivanovic Y."/>
            <person name="Moreira D."/>
            <person name="Rodriguez-Valera F."/>
            <person name="Lopez-Garcia P."/>
        </authorList>
    </citation>
    <scope>NUCLEOTIDE SEQUENCE</scope>
</reference>